<dbReference type="GO" id="GO:0003677">
    <property type="term" value="F:DNA binding"/>
    <property type="evidence" value="ECO:0007669"/>
    <property type="project" value="UniProtKB-KW"/>
</dbReference>
<keyword evidence="9" id="KW-1185">Reference proteome</keyword>
<evidence type="ECO:0000256" key="1">
    <source>
        <dbReference type="ARBA" id="ARBA00004123"/>
    </source>
</evidence>
<name>A0A915EG45_9BILA</name>
<feature type="region of interest" description="Disordered" evidence="7">
    <location>
        <begin position="1"/>
        <end position="93"/>
    </location>
</feature>
<evidence type="ECO:0000256" key="6">
    <source>
        <dbReference type="ARBA" id="ARBA00023242"/>
    </source>
</evidence>
<reference evidence="10" key="1">
    <citation type="submission" date="2022-11" db="UniProtKB">
        <authorList>
            <consortium name="WormBaseParasite"/>
        </authorList>
    </citation>
    <scope>IDENTIFICATION</scope>
</reference>
<dbReference type="GO" id="GO:0003713">
    <property type="term" value="F:transcription coactivator activity"/>
    <property type="evidence" value="ECO:0007669"/>
    <property type="project" value="InterPro"/>
</dbReference>
<dbReference type="InterPro" id="IPR009044">
    <property type="entry name" value="ssDNA-bd_transcriptional_reg"/>
</dbReference>
<sequence length="159" mass="17768">MSSGDSGSSVHSGSSDSESAHEEVKKPAKVGKQAPEKQKVKSAAIVESSDESENEKPKKKRKHEKESSSQDTSSKSSSKKSKKDKEYVKSANGEEMIEFGKNRFVSCTEFKGKKMINIREYYEKDGKLLPGKKGISMPLHQWNEFKGIIPDIEELIKKK</sequence>
<keyword evidence="4" id="KW-0238">DNA-binding</keyword>
<dbReference type="WBParaSite" id="jg5708">
    <property type="protein sequence ID" value="jg5708"/>
    <property type="gene ID" value="jg5708"/>
</dbReference>
<proteinExistence type="inferred from homology"/>
<evidence type="ECO:0000259" key="8">
    <source>
        <dbReference type="Pfam" id="PF02229"/>
    </source>
</evidence>
<comment type="subcellular location">
    <subcellularLocation>
        <location evidence="1">Nucleus</location>
    </subcellularLocation>
</comment>
<keyword evidence="3" id="KW-0805">Transcription regulation</keyword>
<dbReference type="Proteomes" id="UP000887574">
    <property type="component" value="Unplaced"/>
</dbReference>
<accession>A0A915EG45</accession>
<evidence type="ECO:0000256" key="2">
    <source>
        <dbReference type="ARBA" id="ARBA00009001"/>
    </source>
</evidence>
<evidence type="ECO:0000313" key="10">
    <source>
        <dbReference type="WBParaSite" id="jg5708"/>
    </source>
</evidence>
<dbReference type="PANTHER" id="PTHR13215">
    <property type="entry name" value="RNA POLYMERASE II TRANSCRIPTIONAL COACTIVATOR"/>
    <property type="match status" value="1"/>
</dbReference>
<dbReference type="AlphaFoldDB" id="A0A915EG45"/>
<keyword evidence="5" id="KW-0804">Transcription</keyword>
<dbReference type="Gene3D" id="2.30.31.10">
    <property type="entry name" value="Transcriptional Coactivator Pc4, Chain A"/>
    <property type="match status" value="1"/>
</dbReference>
<dbReference type="InterPro" id="IPR003173">
    <property type="entry name" value="PC4_C"/>
</dbReference>
<dbReference type="GO" id="GO:0005634">
    <property type="term" value="C:nucleus"/>
    <property type="evidence" value="ECO:0007669"/>
    <property type="project" value="UniProtKB-SubCell"/>
</dbReference>
<dbReference type="InterPro" id="IPR045125">
    <property type="entry name" value="Sub1/Tcp4-like"/>
</dbReference>
<organism evidence="9 10">
    <name type="scientific">Ditylenchus dipsaci</name>
    <dbReference type="NCBI Taxonomy" id="166011"/>
    <lineage>
        <taxon>Eukaryota</taxon>
        <taxon>Metazoa</taxon>
        <taxon>Ecdysozoa</taxon>
        <taxon>Nematoda</taxon>
        <taxon>Chromadorea</taxon>
        <taxon>Rhabditida</taxon>
        <taxon>Tylenchina</taxon>
        <taxon>Tylenchomorpha</taxon>
        <taxon>Sphaerularioidea</taxon>
        <taxon>Anguinidae</taxon>
        <taxon>Anguininae</taxon>
        <taxon>Ditylenchus</taxon>
    </lineage>
</organism>
<protein>
    <submittedName>
        <fullName evidence="10">Transcriptional coactivator p15 (PC4) C-terminal domain-containing protein</fullName>
    </submittedName>
</protein>
<evidence type="ECO:0000256" key="3">
    <source>
        <dbReference type="ARBA" id="ARBA00023015"/>
    </source>
</evidence>
<evidence type="ECO:0000256" key="7">
    <source>
        <dbReference type="SAM" id="MobiDB-lite"/>
    </source>
</evidence>
<feature type="compositionally biased region" description="Low complexity" evidence="7">
    <location>
        <begin position="1"/>
        <end position="17"/>
    </location>
</feature>
<comment type="similarity">
    <text evidence="2">Belongs to the transcriptional coactivator PC4 family.</text>
</comment>
<evidence type="ECO:0000256" key="5">
    <source>
        <dbReference type="ARBA" id="ARBA00023163"/>
    </source>
</evidence>
<dbReference type="GO" id="GO:0060261">
    <property type="term" value="P:positive regulation of transcription initiation by RNA polymerase II"/>
    <property type="evidence" value="ECO:0007669"/>
    <property type="project" value="InterPro"/>
</dbReference>
<evidence type="ECO:0000256" key="4">
    <source>
        <dbReference type="ARBA" id="ARBA00023125"/>
    </source>
</evidence>
<feature type="domain" description="Transcriptional coactivator p15 (PC4) C-terminal" evidence="8">
    <location>
        <begin position="98"/>
        <end position="146"/>
    </location>
</feature>
<keyword evidence="6" id="KW-0539">Nucleus</keyword>
<dbReference type="Pfam" id="PF02229">
    <property type="entry name" value="PC4"/>
    <property type="match status" value="1"/>
</dbReference>
<dbReference type="SUPFAM" id="SSF54447">
    <property type="entry name" value="ssDNA-binding transcriptional regulator domain"/>
    <property type="match status" value="1"/>
</dbReference>
<evidence type="ECO:0000313" key="9">
    <source>
        <dbReference type="Proteomes" id="UP000887574"/>
    </source>
</evidence>